<dbReference type="PANTHER" id="PTHR33546:SF1">
    <property type="entry name" value="LARGE, MULTIFUNCTIONAL SECRETED PROTEIN"/>
    <property type="match status" value="1"/>
</dbReference>
<evidence type="ECO:0000313" key="6">
    <source>
        <dbReference type="EMBL" id="AWL08038.1"/>
    </source>
</evidence>
<name>A0A2S2DRQ9_9BACT</name>
<dbReference type="Proteomes" id="UP000245468">
    <property type="component" value="Chromosome"/>
</dbReference>
<reference evidence="7" key="1">
    <citation type="submission" date="2018-05" db="EMBL/GenBank/DDBJ databases">
        <title>Pseudarcicella sp. HME7025 Genome sequencing and assembly.</title>
        <authorList>
            <person name="Kim H."/>
            <person name="Kang H."/>
            <person name="Joh K."/>
        </authorList>
    </citation>
    <scope>NUCLEOTIDE SEQUENCE [LARGE SCALE GENOMIC DNA]</scope>
    <source>
        <strain evidence="7">HME7025</strain>
    </source>
</reference>
<keyword evidence="1 4" id="KW-0349">Heme</keyword>
<dbReference type="GO" id="GO:0009055">
    <property type="term" value="F:electron transfer activity"/>
    <property type="evidence" value="ECO:0007669"/>
    <property type="project" value="InterPro"/>
</dbReference>
<dbReference type="Gene3D" id="1.10.760.10">
    <property type="entry name" value="Cytochrome c-like domain"/>
    <property type="match status" value="1"/>
</dbReference>
<dbReference type="SUPFAM" id="SSF50952">
    <property type="entry name" value="Soluble quinoprotein glucose dehydrogenase"/>
    <property type="match status" value="1"/>
</dbReference>
<dbReference type="EMBL" id="CP029346">
    <property type="protein sequence ID" value="AWL08038.1"/>
    <property type="molecule type" value="Genomic_DNA"/>
</dbReference>
<dbReference type="Pfam" id="PF23500">
    <property type="entry name" value="DUF7133"/>
    <property type="match status" value="1"/>
</dbReference>
<dbReference type="InterPro" id="IPR009056">
    <property type="entry name" value="Cyt_c-like_dom"/>
</dbReference>
<evidence type="ECO:0000256" key="4">
    <source>
        <dbReference type="PROSITE-ProRule" id="PRU00433"/>
    </source>
</evidence>
<dbReference type="GO" id="GO:0020037">
    <property type="term" value="F:heme binding"/>
    <property type="evidence" value="ECO:0007669"/>
    <property type="project" value="InterPro"/>
</dbReference>
<accession>A0A2S2DRQ9</accession>
<dbReference type="InterPro" id="IPR036909">
    <property type="entry name" value="Cyt_c-like_dom_sf"/>
</dbReference>
<dbReference type="SUPFAM" id="SSF48371">
    <property type="entry name" value="ARM repeat"/>
    <property type="match status" value="1"/>
</dbReference>
<dbReference type="RefSeq" id="WP_109321815.1">
    <property type="nucleotide sequence ID" value="NZ_CP029346.1"/>
</dbReference>
<dbReference type="NCBIfam" id="TIGR02603">
    <property type="entry name" value="CxxCH_TIGR02603"/>
    <property type="match status" value="1"/>
</dbReference>
<dbReference type="PROSITE" id="PS51257">
    <property type="entry name" value="PROKAR_LIPOPROTEIN"/>
    <property type="match status" value="1"/>
</dbReference>
<dbReference type="InterPro" id="IPR011041">
    <property type="entry name" value="Quinoprot_gluc/sorb_DH_b-prop"/>
</dbReference>
<dbReference type="AlphaFoldDB" id="A0A2S2DRQ9"/>
<dbReference type="NCBIfam" id="TIGR02604">
    <property type="entry name" value="Piru_Ver_Nterm"/>
    <property type="match status" value="1"/>
</dbReference>
<dbReference type="PROSITE" id="PS51007">
    <property type="entry name" value="CYTC"/>
    <property type="match status" value="1"/>
</dbReference>
<evidence type="ECO:0000256" key="2">
    <source>
        <dbReference type="ARBA" id="ARBA00022723"/>
    </source>
</evidence>
<keyword evidence="7" id="KW-1185">Reference proteome</keyword>
<dbReference type="Gene3D" id="1.25.10.10">
    <property type="entry name" value="Leucine-rich Repeat Variant"/>
    <property type="match status" value="1"/>
</dbReference>
<organism evidence="6 7">
    <name type="scientific">Aquirufa nivalisilvae</name>
    <dbReference type="NCBI Taxonomy" id="2516557"/>
    <lineage>
        <taxon>Bacteria</taxon>
        <taxon>Pseudomonadati</taxon>
        <taxon>Bacteroidota</taxon>
        <taxon>Cytophagia</taxon>
        <taxon>Cytophagales</taxon>
        <taxon>Flectobacillaceae</taxon>
        <taxon>Aquirufa</taxon>
    </lineage>
</organism>
<evidence type="ECO:0000256" key="3">
    <source>
        <dbReference type="ARBA" id="ARBA00023004"/>
    </source>
</evidence>
<dbReference type="InterPro" id="IPR013427">
    <property type="entry name" value="Haem-bd_dom_put"/>
</dbReference>
<dbReference type="PANTHER" id="PTHR33546">
    <property type="entry name" value="LARGE, MULTIFUNCTIONAL SECRETED PROTEIN-RELATED"/>
    <property type="match status" value="1"/>
</dbReference>
<keyword evidence="3 4" id="KW-0408">Iron</keyword>
<dbReference type="InterPro" id="IPR013428">
    <property type="entry name" value="Membrane-bound_put_N"/>
</dbReference>
<dbReference type="InterPro" id="IPR055557">
    <property type="entry name" value="DUF7133"/>
</dbReference>
<sequence>MRNIILLCLCLSVLACSTEKKNVPTLSKEHQKALDDFQIMDGFEIEMVAAEPLVADPVAMEIDEDGNWFVLEMPGYPLDLSKTGQVRKLMDTNGDGYPDKSEVFVDSLTLPMGIMKWKKGIIVADAPNILYFEDTNGDNKADKREVILTGFSLSNPQHNMNTPKFGLDNWIYLGHSGSINSFAYEYLFGDKGSDIRYPANPKANILPKNGNGRNVRFKPDSFGLESMSGETQYGHTFDPWGHRFYTDNADHLYHEVLDARYTSTNPNLVIPEAMEKIPDHGDACEVYPISENPNHQLLTDVGVVTSSCGITWYDGGAFGRDFSQVTFVGEPVHNLVHADIIESKGSTFSGKRLLEKKEFLASKDPWFRPVNFYVGPDGALYVIDYYRQLIEHPEWMSEEVNKSGALYNGKTKGRIYRITKKGSAGMNWMNETHLSKESSEKLVELLQSDNGWFRKTAQRLLFHRKDVSVAPALKEIIAKKEAEASVPALWLLSDWGKLTPEDLVSALENKTAGVRENALKIADHQWSLPAFASNKELTQSLIQTAKDTDARVRFQWLCSSAFFTFPEAVALRSNILNQDIDDHWVGVAAIAASKGSEMSLLKGAITHFGNKPSEGKENFFAYVAAALMKKQDVSFLPLTSDAQVSNDWWQAALLKGLANYAEYAEKKISLDENQKNALAKSFLISPDTKMRYAIIGVFKAVGLPTDKTFAKQVFAKFSGSQDAKFQEDALALLTLQKDPAFTSKLIAFIRTSTSESIQLASIKALPNQISAQEMAQINQVYQQMKMPSRKAWIRYQIVNEKYMIPLLKEIANKNIPKTDLEWPQFVELMNSYDANIRKLAREVLAISEDRKAVLQNYLPAADMAGNAAKGKEIFKTNCTACHQIKGVTGIAFGPDLSTLKSRNALSIITEIINPNNSIADKYGNWDLQLSDGTRLSGIITSENDNSLSLKQMGGTVQTIEKYLIKSRVSSKVSAMPNGLDANIKLQDMADLVAFIKGI</sequence>
<evidence type="ECO:0000259" key="5">
    <source>
        <dbReference type="PROSITE" id="PS51007"/>
    </source>
</evidence>
<dbReference type="Gene3D" id="2.120.10.30">
    <property type="entry name" value="TolB, C-terminal domain"/>
    <property type="match status" value="1"/>
</dbReference>
<evidence type="ECO:0000256" key="1">
    <source>
        <dbReference type="ARBA" id="ARBA00022617"/>
    </source>
</evidence>
<dbReference type="InterPro" id="IPR011042">
    <property type="entry name" value="6-blade_b-propeller_TolB-like"/>
</dbReference>
<dbReference type="KEGG" id="psez:HME7025_00155"/>
<dbReference type="InterPro" id="IPR016024">
    <property type="entry name" value="ARM-type_fold"/>
</dbReference>
<dbReference type="OrthoDB" id="9808161at2"/>
<proteinExistence type="predicted"/>
<dbReference type="Pfam" id="PF00034">
    <property type="entry name" value="Cytochrom_C"/>
    <property type="match status" value="1"/>
</dbReference>
<gene>
    <name evidence="6" type="ORF">HME7025_00155</name>
</gene>
<keyword evidence="2 4" id="KW-0479">Metal-binding</keyword>
<protein>
    <recommendedName>
        <fullName evidence="5">Cytochrome c domain-containing protein</fullName>
    </recommendedName>
</protein>
<dbReference type="GO" id="GO:0046872">
    <property type="term" value="F:metal ion binding"/>
    <property type="evidence" value="ECO:0007669"/>
    <property type="project" value="UniProtKB-KW"/>
</dbReference>
<feature type="domain" description="Cytochrome c" evidence="5">
    <location>
        <begin position="865"/>
        <end position="998"/>
    </location>
</feature>
<dbReference type="InterPro" id="IPR011989">
    <property type="entry name" value="ARM-like"/>
</dbReference>
<evidence type="ECO:0000313" key="7">
    <source>
        <dbReference type="Proteomes" id="UP000245468"/>
    </source>
</evidence>
<dbReference type="SUPFAM" id="SSF46626">
    <property type="entry name" value="Cytochrome c"/>
    <property type="match status" value="1"/>
</dbReference>